<dbReference type="Pfam" id="PF20405">
    <property type="entry name" value="DUF6695"/>
    <property type="match status" value="1"/>
</dbReference>
<feature type="domain" description="Type VI secretion system effector TseH-like" evidence="2">
    <location>
        <begin position="8"/>
        <end position="167"/>
    </location>
</feature>
<sequence length="319" mass="36330">MSVQNGVAIAIAWPEFVGKQTGTWYDKPMTFLGFNKDFHYQVGHASLVLFQKEEGICRYFDCGRYHAPYQYGRIRDESTDSVLSIRTKAIWEKGNIQNFQEILQEIQDNPWTFGMGPLMASYCEINFDRAFEKVKEMQSRGSIPFGPFTIDGTNCCRFVRSGILAGSPNLSGLKQVLLNYLWHLKPMPITNVDLLKNKLVVSSEGEKIPVGKYHSITAYTWETVHGTLPEPPKPKNIPIQSQWLAGEVAGSWFCLEKGEECFRITRFSPEGVEECTGEFKSITDDVFDPEQPYEFTHLSHCSQVSLIQNGNRLVFQRIS</sequence>
<accession>A0ABT2G4K0</accession>
<dbReference type="Pfam" id="PF25218">
    <property type="entry name" value="TseH"/>
    <property type="match status" value="1"/>
</dbReference>
<dbReference type="EMBL" id="JANWGH010000001">
    <property type="protein sequence ID" value="MCS5490198.1"/>
    <property type="molecule type" value="Genomic_DNA"/>
</dbReference>
<evidence type="ECO:0000313" key="3">
    <source>
        <dbReference type="EMBL" id="MCS5490198.1"/>
    </source>
</evidence>
<evidence type="ECO:0000259" key="1">
    <source>
        <dbReference type="Pfam" id="PF20405"/>
    </source>
</evidence>
<keyword evidence="4" id="KW-1185">Reference proteome</keyword>
<organism evidence="3 4">
    <name type="scientific">Algoriphagus limi</name>
    <dbReference type="NCBI Taxonomy" id="2975273"/>
    <lineage>
        <taxon>Bacteria</taxon>
        <taxon>Pseudomonadati</taxon>
        <taxon>Bacteroidota</taxon>
        <taxon>Cytophagia</taxon>
        <taxon>Cytophagales</taxon>
        <taxon>Cyclobacteriaceae</taxon>
        <taxon>Algoriphagus</taxon>
    </lineage>
</organism>
<proteinExistence type="predicted"/>
<feature type="domain" description="DUF6695" evidence="1">
    <location>
        <begin position="242"/>
        <end position="318"/>
    </location>
</feature>
<protein>
    <submittedName>
        <fullName evidence="3">Uncharacterized protein</fullName>
    </submittedName>
</protein>
<comment type="caution">
    <text evidence="3">The sequence shown here is derived from an EMBL/GenBank/DDBJ whole genome shotgun (WGS) entry which is preliminary data.</text>
</comment>
<gene>
    <name evidence="3" type="ORF">NY014_07145</name>
</gene>
<reference evidence="3 4" key="1">
    <citation type="submission" date="2022-08" db="EMBL/GenBank/DDBJ databases">
        <title>Algoriphagus sp. CAU 1643 isolated from mud.</title>
        <authorList>
            <person name="Kim W."/>
        </authorList>
    </citation>
    <scope>NUCLEOTIDE SEQUENCE [LARGE SCALE GENOMIC DNA]</scope>
    <source>
        <strain evidence="3 4">CAU 1643</strain>
    </source>
</reference>
<dbReference type="InterPro" id="IPR057382">
    <property type="entry name" value="TseH"/>
</dbReference>
<evidence type="ECO:0000313" key="4">
    <source>
        <dbReference type="Proteomes" id="UP001206788"/>
    </source>
</evidence>
<dbReference type="Proteomes" id="UP001206788">
    <property type="component" value="Unassembled WGS sequence"/>
</dbReference>
<dbReference type="RefSeq" id="WP_259413874.1">
    <property type="nucleotide sequence ID" value="NZ_JANWGH010000001.1"/>
</dbReference>
<dbReference type="InterPro" id="IPR046517">
    <property type="entry name" value="DUF6695"/>
</dbReference>
<evidence type="ECO:0000259" key="2">
    <source>
        <dbReference type="Pfam" id="PF25218"/>
    </source>
</evidence>
<name>A0ABT2G4K0_9BACT</name>